<feature type="compositionally biased region" description="Basic and acidic residues" evidence="9">
    <location>
        <begin position="1254"/>
        <end position="1309"/>
    </location>
</feature>
<feature type="coiled-coil region" evidence="8">
    <location>
        <begin position="118"/>
        <end position="240"/>
    </location>
</feature>
<dbReference type="PANTHER" id="PTHR18879:SF20">
    <property type="entry name" value="CENTROSOMAL PROTEIN OF 290 KDA"/>
    <property type="match status" value="1"/>
</dbReference>
<evidence type="ECO:0000313" key="11">
    <source>
        <dbReference type="Proteomes" id="UP000655588"/>
    </source>
</evidence>
<accession>A0A833VVS9</accession>
<keyword evidence="4" id="KW-0970">Cilium biogenesis/degradation</keyword>
<dbReference type="GO" id="GO:0034451">
    <property type="term" value="C:centriolar satellite"/>
    <property type="evidence" value="ECO:0007669"/>
    <property type="project" value="TreeGrafter"/>
</dbReference>
<evidence type="ECO:0000256" key="8">
    <source>
        <dbReference type="SAM" id="Coils"/>
    </source>
</evidence>
<feature type="coiled-coil region" evidence="8">
    <location>
        <begin position="425"/>
        <end position="459"/>
    </location>
</feature>
<dbReference type="EMBL" id="WNWW01000769">
    <property type="protein sequence ID" value="KAF3422144.1"/>
    <property type="molecule type" value="Genomic_DNA"/>
</dbReference>
<feature type="coiled-coil region" evidence="8">
    <location>
        <begin position="1081"/>
        <end position="1179"/>
    </location>
</feature>
<evidence type="ECO:0000256" key="5">
    <source>
        <dbReference type="ARBA" id="ARBA00023054"/>
    </source>
</evidence>
<feature type="compositionally biased region" description="Basic and acidic residues" evidence="9">
    <location>
        <begin position="102"/>
        <end position="116"/>
    </location>
</feature>
<dbReference type="Proteomes" id="UP000655588">
    <property type="component" value="Unassembled WGS sequence"/>
</dbReference>
<feature type="region of interest" description="Disordered" evidence="9">
    <location>
        <begin position="1188"/>
        <end position="1225"/>
    </location>
</feature>
<reference evidence="10" key="1">
    <citation type="submission" date="2019-11" db="EMBL/GenBank/DDBJ databases">
        <title>The nuclear and mitochondrial genomes of Frieseomelitta varia - a highly eusocial stingless bee (Meliponini) with a permanently sterile worker caste.</title>
        <authorList>
            <person name="Freitas F.C.P."/>
            <person name="Lourenco A.P."/>
            <person name="Nunes F.M.F."/>
            <person name="Paschoal A.R."/>
            <person name="Abreu F.C.P."/>
            <person name="Barbin F.O."/>
            <person name="Bataglia L."/>
            <person name="Cardoso-Junior C.A.M."/>
            <person name="Cervoni M.S."/>
            <person name="Silva S.R."/>
            <person name="Dalarmi F."/>
            <person name="Del Lama M.A."/>
            <person name="Depintor T.S."/>
            <person name="Ferreira K.M."/>
            <person name="Goria P.S."/>
            <person name="Jaskot M.C."/>
            <person name="Lago D.C."/>
            <person name="Luna-Lucena D."/>
            <person name="Moda L.M."/>
            <person name="Nascimento L."/>
            <person name="Pedrino M."/>
            <person name="Rabico F.O."/>
            <person name="Sanches F.C."/>
            <person name="Santos D.E."/>
            <person name="Santos C.G."/>
            <person name="Vieira J."/>
            <person name="Lopes T.F."/>
            <person name="Barchuk A.R."/>
            <person name="Hartfelder K."/>
            <person name="Simoes Z.L.P."/>
            <person name="Bitondi M.M.G."/>
            <person name="Pinheiro D.G."/>
        </authorList>
    </citation>
    <scope>NUCLEOTIDE SEQUENCE</scope>
    <source>
        <strain evidence="10">USP_RPSP 00005682</strain>
        <tissue evidence="10">Whole individual</tissue>
    </source>
</reference>
<feature type="coiled-coil region" evidence="8">
    <location>
        <begin position="998"/>
        <end position="1025"/>
    </location>
</feature>
<dbReference type="PROSITE" id="PS50096">
    <property type="entry name" value="IQ"/>
    <property type="match status" value="1"/>
</dbReference>
<evidence type="ECO:0000256" key="6">
    <source>
        <dbReference type="ARBA" id="ARBA00023212"/>
    </source>
</evidence>
<dbReference type="GO" id="GO:0097711">
    <property type="term" value="P:ciliary basal body-plasma membrane docking"/>
    <property type="evidence" value="ECO:0007669"/>
    <property type="project" value="TreeGrafter"/>
</dbReference>
<evidence type="ECO:0000256" key="3">
    <source>
        <dbReference type="ARBA" id="ARBA00022490"/>
    </source>
</evidence>
<dbReference type="GO" id="GO:0035869">
    <property type="term" value="C:ciliary transition zone"/>
    <property type="evidence" value="ECO:0007669"/>
    <property type="project" value="TreeGrafter"/>
</dbReference>
<feature type="region of interest" description="Disordered" evidence="9">
    <location>
        <begin position="1457"/>
        <end position="1476"/>
    </location>
</feature>
<feature type="coiled-coil region" evidence="8">
    <location>
        <begin position="748"/>
        <end position="828"/>
    </location>
</feature>
<feature type="compositionally biased region" description="Polar residues" evidence="9">
    <location>
        <begin position="1457"/>
        <end position="1467"/>
    </location>
</feature>
<proteinExistence type="predicted"/>
<feature type="coiled-coil region" evidence="8">
    <location>
        <begin position="877"/>
        <end position="956"/>
    </location>
</feature>
<evidence type="ECO:0000256" key="1">
    <source>
        <dbReference type="ARBA" id="ARBA00004120"/>
    </source>
</evidence>
<feature type="coiled-coil region" evidence="8">
    <location>
        <begin position="281"/>
        <end position="386"/>
    </location>
</feature>
<evidence type="ECO:0000256" key="9">
    <source>
        <dbReference type="SAM" id="MobiDB-lite"/>
    </source>
</evidence>
<feature type="compositionally biased region" description="Polar residues" evidence="9">
    <location>
        <begin position="1196"/>
        <end position="1220"/>
    </location>
</feature>
<dbReference type="GO" id="GO:1905349">
    <property type="term" value="P:ciliary transition zone assembly"/>
    <property type="evidence" value="ECO:0007669"/>
    <property type="project" value="TreeGrafter"/>
</dbReference>
<keyword evidence="11" id="KW-1185">Reference proteome</keyword>
<feature type="coiled-coil region" evidence="8">
    <location>
        <begin position="1707"/>
        <end position="1745"/>
    </location>
</feature>
<dbReference type="GO" id="GO:1905515">
    <property type="term" value="P:non-motile cilium assembly"/>
    <property type="evidence" value="ECO:0007669"/>
    <property type="project" value="TreeGrafter"/>
</dbReference>
<dbReference type="InterPro" id="IPR026201">
    <property type="entry name" value="Cep290"/>
</dbReference>
<feature type="coiled-coil region" evidence="8">
    <location>
        <begin position="2023"/>
        <end position="2057"/>
    </location>
</feature>
<dbReference type="PANTHER" id="PTHR18879">
    <property type="entry name" value="CENTROSOMAL PROTEIN OF 290 KDA"/>
    <property type="match status" value="1"/>
</dbReference>
<feature type="region of interest" description="Disordered" evidence="9">
    <location>
        <begin position="1246"/>
        <end position="1323"/>
    </location>
</feature>
<evidence type="ECO:0000256" key="4">
    <source>
        <dbReference type="ARBA" id="ARBA00022794"/>
    </source>
</evidence>
<keyword evidence="6" id="KW-0206">Cytoskeleton</keyword>
<feature type="coiled-coil region" evidence="8">
    <location>
        <begin position="1853"/>
        <end position="1965"/>
    </location>
</feature>
<name>A0A833VVS9_9HYME</name>
<keyword evidence="5 8" id="KW-0175">Coiled coil</keyword>
<feature type="coiled-coil region" evidence="8">
    <location>
        <begin position="576"/>
        <end position="680"/>
    </location>
</feature>
<evidence type="ECO:0000256" key="7">
    <source>
        <dbReference type="ARBA" id="ARBA00023273"/>
    </source>
</evidence>
<keyword evidence="7" id="KW-0966">Cell projection</keyword>
<protein>
    <recommendedName>
        <fullName evidence="12">Centrosomal protein of 290 kDa</fullName>
    </recommendedName>
</protein>
<organism evidence="10 11">
    <name type="scientific">Frieseomelitta varia</name>
    <dbReference type="NCBI Taxonomy" id="561572"/>
    <lineage>
        <taxon>Eukaryota</taxon>
        <taxon>Metazoa</taxon>
        <taxon>Ecdysozoa</taxon>
        <taxon>Arthropoda</taxon>
        <taxon>Hexapoda</taxon>
        <taxon>Insecta</taxon>
        <taxon>Pterygota</taxon>
        <taxon>Neoptera</taxon>
        <taxon>Endopterygota</taxon>
        <taxon>Hymenoptera</taxon>
        <taxon>Apocrita</taxon>
        <taxon>Aculeata</taxon>
        <taxon>Apoidea</taxon>
        <taxon>Anthophila</taxon>
        <taxon>Apidae</taxon>
        <taxon>Frieseomelitta</taxon>
    </lineage>
</organism>
<evidence type="ECO:0008006" key="12">
    <source>
        <dbReference type="Google" id="ProtNLM"/>
    </source>
</evidence>
<feature type="coiled-coil region" evidence="8">
    <location>
        <begin position="1788"/>
        <end position="1815"/>
    </location>
</feature>
<evidence type="ECO:0000256" key="2">
    <source>
        <dbReference type="ARBA" id="ARBA00004300"/>
    </source>
</evidence>
<evidence type="ECO:0000313" key="10">
    <source>
        <dbReference type="EMBL" id="KAF3422144.1"/>
    </source>
</evidence>
<feature type="region of interest" description="Disordered" evidence="9">
    <location>
        <begin position="82"/>
        <end position="116"/>
    </location>
</feature>
<sequence length="2124" mass="247129">MGRTDWDRILSVDPSSLTDDDMEDLYPAMISCDVDEISDIHNLRILMKLSQEVLQYKDTQVESLLLECGELKQTISSLKRKPAKRKKEEWDTSDSKQGTTDLSKHVDVSESTDHDDALQGKNKKIKILMTELETLERDNLVLKERLTTLTQEMEDATYKMNEMTGQLNSVQIKSIEYKERVSDLERENAALVTQVEEVTAQQLDRDKAIDEFSTAIDSRINEWKAILDEKDEEILRLREHLSQSLVQSVASVKEQNKSEIVHLNEQIDHRDNIILELKTKLSEATVEINESAALIEKLKTDAQKMKKIDKKKEQRDLLKKLQDANEQISNLQIKLNEAEEDAESKSSKLCEIIATLKKYEDEDQGLTDALNEIKDLKSELEGKRGHVTDLISVVNKLEMLNSYQEMEIITLREKLGIPEDESVSIEHALAKRREQEKKLEELLQQNKSLVEENLELNSDIRVLKYKLSRTSKEIDFSDTSANVTTEFFHSTKLTDTTPAWHSKLNVSELQENMQLVIEENEALRTGMHEILDSIRNQDGRSTVEIQSSTLERLLEALDVRHLAGWYHPAMRLQEHLNVVQGSNSELRGQLKQLRKELQRKDNVLHKLVLSKHSELEKVYSEDSDSERLTTYLAEMKNLQEAYRNEAEEWERQKTVLIEQNDELKNETDKLKLKLEVYEQSAKILEDGEDEIRKAFAVKTKEYVEVSGEALIANRKVVALQRLLNKETRKAHQDRKEAIKNESYLNKALADTTKHNKILEREMSILQSNLFNSVSSTTHNELKEKHEELSIRFRNLMENNLTLGNDDAIERLKRELELTKREKDQLAELLLKRETRSEGDEDLTNSMEKLKEAQARELLEKQRADHVTSLSEILQTQLSKCEDSLKEVAAAKSELQEELIVLHKRLSKDLQFEKAQQMDDNRVQELKDNNATLQIEIESLKKQLQIVQEEAKQQYSLNSLKTMELDNLRHHILNLQAVSEDKATISRLDFELASKHLLETELNAQKVRLENEVSCLQEELDKSRTTCEGLRSYVQDCRKQCDNRCRMYIDVIGFLQNQYAGSTSISALDRVISLSMRLKHERRNIDSEVKKAKEYHENAKQQQEMLTNRLQIVESLKDILEQQIGSNNVHDIMQQFSGYSQYTMSDFKYKRKITQLEQELQTANNKFMEYESVIAEMEHEMIQIQKAWNKGQDHQSKTGTRNVASQTSLESRHASAQTSLVETKPREMQTDPYTCCLDKKETNEIEVQTTVSKGSSEDRMEESAKERKEIEMRGEKEEATYSKEKAEEEETVGKKEDPVRGERMEKEKGTVESVNDTEKEGEDQEVSLLREQLNQALKLASERSSALIKCELQLAEHQAKVDSLNKVIDSKELELARKEKLVEEYKLSSRVQASAGDCSEKLALKSTINSMQKLLGQKEETIARYQNLLKEDRDEHSNAAARLQEEIRGLRARILSIQSETTRRSQPQRVDDGRDEPEKLIEKVGETGTRVEDVDRIRNIVMQAEEVARLQEKVSTLEADLSITRELSDRWRRLAEERLKHIDRMRERLEEQHKSELESYLGELTKWQSEADTLRKQLCENRMLVTKGNMSLMKEMQEKDDKINQLNFAYQELQNEVELMESATRSRQAITHGESELKIHEITPSQDNSQQQDHTDTVRKQLQSLLEKEKMYKNEITELKEQLSRRRNPLIALSDHLRRRYMTVKTQEKKSSQREVQLERKVKSLEEELEKAQAQLDRKYLAQEAKKAKVHLLPHFFYYLYKFLVQQRVLQKFRNIAQTAEELSLWEKQKKWQQTAENLKEKLKVKTEEHAKLFTNYEKLRSVVSCMEREKRYLKSKLKLENGTIAGNLSARPISFRQNIMEDLQKECQTLRERIKELSDRLENEDNEKLLLKLEEQKRRIAALEAVSQGNGYVVSQLEKLEMTKDILEKMNLALEAENFELRLELEKANAETPRLREKVEHLEKYIELLKVEKSSDSTPRSSDKDLQDHGSKKSILEMERTIFTLKGIIEKLHGKVFVNGRTEATLQRNYEEAQKRIVALETDLQLAEQRVTALEKVQKEEDNGEIKVLREQLYHKSELLNKVKHLLSRAATNEKTLRQRVQQLESKQALSTIPECRVTPPTPE</sequence>
<comment type="subcellular location">
    <subcellularLocation>
        <location evidence="1">Cytoplasm</location>
        <location evidence="1">Cytoskeleton</location>
        <location evidence="1">Cilium basal body</location>
    </subcellularLocation>
    <subcellularLocation>
        <location evidence="2">Cytoplasm</location>
        <location evidence="2">Cytoskeleton</location>
        <location evidence="2">Microtubule organizing center</location>
        <location evidence="2">Centrosome</location>
    </subcellularLocation>
</comment>
<feature type="coiled-coil region" evidence="8">
    <location>
        <begin position="1499"/>
        <end position="1622"/>
    </location>
</feature>
<keyword evidence="3" id="KW-0963">Cytoplasm</keyword>
<gene>
    <name evidence="10" type="ORF">E2986_01881</name>
</gene>
<comment type="caution">
    <text evidence="10">The sequence shown here is derived from an EMBL/GenBank/DDBJ whole genome shotgun (WGS) entry which is preliminary data.</text>
</comment>